<dbReference type="Pfam" id="PF13242">
    <property type="entry name" value="Hydrolase_like"/>
    <property type="match status" value="1"/>
</dbReference>
<reference evidence="1" key="1">
    <citation type="submission" date="2018-05" db="EMBL/GenBank/DDBJ databases">
        <authorList>
            <person name="Lanie J.A."/>
            <person name="Ng W.-L."/>
            <person name="Kazmierczak K.M."/>
            <person name="Andrzejewski T.M."/>
            <person name="Davidsen T.M."/>
            <person name="Wayne K.J."/>
            <person name="Tettelin H."/>
            <person name="Glass J.I."/>
            <person name="Rusch D."/>
            <person name="Podicherti R."/>
            <person name="Tsui H.-C.T."/>
            <person name="Winkler M.E."/>
        </authorList>
    </citation>
    <scope>NUCLEOTIDE SEQUENCE</scope>
</reference>
<dbReference type="Gene3D" id="3.40.50.1000">
    <property type="entry name" value="HAD superfamily/HAD-like"/>
    <property type="match status" value="1"/>
</dbReference>
<dbReference type="InterPro" id="IPR023214">
    <property type="entry name" value="HAD_sf"/>
</dbReference>
<accession>A0A382ITY5</accession>
<evidence type="ECO:0008006" key="2">
    <source>
        <dbReference type="Google" id="ProtNLM"/>
    </source>
</evidence>
<dbReference type="SUPFAM" id="SSF56784">
    <property type="entry name" value="HAD-like"/>
    <property type="match status" value="1"/>
</dbReference>
<sequence length="73" mass="7705">KRARAHWETHLSADETFIVGDTPRDVACGRAGGTRTLAVATGTYAAGELEATGADYVLEDLSVTPEVVELLTT</sequence>
<evidence type="ECO:0000313" key="1">
    <source>
        <dbReference type="EMBL" id="SVC03086.1"/>
    </source>
</evidence>
<dbReference type="EMBL" id="UINC01069591">
    <property type="protein sequence ID" value="SVC03086.1"/>
    <property type="molecule type" value="Genomic_DNA"/>
</dbReference>
<proteinExistence type="predicted"/>
<name>A0A382ITY5_9ZZZZ</name>
<dbReference type="InterPro" id="IPR036412">
    <property type="entry name" value="HAD-like_sf"/>
</dbReference>
<gene>
    <name evidence="1" type="ORF">METZ01_LOCUS255940</name>
</gene>
<feature type="non-terminal residue" evidence="1">
    <location>
        <position position="1"/>
    </location>
</feature>
<organism evidence="1">
    <name type="scientific">marine metagenome</name>
    <dbReference type="NCBI Taxonomy" id="408172"/>
    <lineage>
        <taxon>unclassified sequences</taxon>
        <taxon>metagenomes</taxon>
        <taxon>ecological metagenomes</taxon>
    </lineage>
</organism>
<protein>
    <recommendedName>
        <fullName evidence="2">HAD family hydrolase</fullName>
    </recommendedName>
</protein>
<dbReference type="AlphaFoldDB" id="A0A382ITY5"/>